<proteinExistence type="predicted"/>
<dbReference type="EMBL" id="KE125352">
    <property type="protein sequence ID" value="EPB69014.1"/>
    <property type="molecule type" value="Genomic_DNA"/>
</dbReference>
<evidence type="ECO:0000313" key="3">
    <source>
        <dbReference type="Proteomes" id="UP000054495"/>
    </source>
</evidence>
<name>A0A0D6LAW8_9BILA</name>
<gene>
    <name evidence="2" type="ORF">ANCCEY_11888</name>
</gene>
<sequence length="87" mass="9867">MMPQLGNTSPCDPPDPLLTWPVPAPSHRAGVRSRKRPPRHRTSSRPQRLQHQRAGRGADFPEREHPVARGFPARTAHRRSNAVSLRR</sequence>
<keyword evidence="3" id="KW-1185">Reference proteome</keyword>
<feature type="compositionally biased region" description="Polar residues" evidence="1">
    <location>
        <begin position="1"/>
        <end position="10"/>
    </location>
</feature>
<feature type="compositionally biased region" description="Basic residues" evidence="1">
    <location>
        <begin position="75"/>
        <end position="87"/>
    </location>
</feature>
<protein>
    <submittedName>
        <fullName evidence="2">Uncharacterized protein</fullName>
    </submittedName>
</protein>
<feature type="compositionally biased region" description="Basic residues" evidence="1">
    <location>
        <begin position="29"/>
        <end position="54"/>
    </location>
</feature>
<dbReference type="Proteomes" id="UP000054495">
    <property type="component" value="Unassembled WGS sequence"/>
</dbReference>
<reference evidence="2 3" key="1">
    <citation type="submission" date="2013-05" db="EMBL/GenBank/DDBJ databases">
        <title>Draft genome of the parasitic nematode Anyclostoma ceylanicum.</title>
        <authorList>
            <person name="Mitreva M."/>
        </authorList>
    </citation>
    <scope>NUCLEOTIDE SEQUENCE [LARGE SCALE GENOMIC DNA]</scope>
</reference>
<feature type="region of interest" description="Disordered" evidence="1">
    <location>
        <begin position="1"/>
        <end position="87"/>
    </location>
</feature>
<evidence type="ECO:0000256" key="1">
    <source>
        <dbReference type="SAM" id="MobiDB-lite"/>
    </source>
</evidence>
<accession>A0A0D6LAW8</accession>
<evidence type="ECO:0000313" key="2">
    <source>
        <dbReference type="EMBL" id="EPB69014.1"/>
    </source>
</evidence>
<organism evidence="2 3">
    <name type="scientific">Ancylostoma ceylanicum</name>
    <dbReference type="NCBI Taxonomy" id="53326"/>
    <lineage>
        <taxon>Eukaryota</taxon>
        <taxon>Metazoa</taxon>
        <taxon>Ecdysozoa</taxon>
        <taxon>Nematoda</taxon>
        <taxon>Chromadorea</taxon>
        <taxon>Rhabditida</taxon>
        <taxon>Rhabditina</taxon>
        <taxon>Rhabditomorpha</taxon>
        <taxon>Strongyloidea</taxon>
        <taxon>Ancylostomatidae</taxon>
        <taxon>Ancylostomatinae</taxon>
        <taxon>Ancylostoma</taxon>
    </lineage>
</organism>
<dbReference type="AlphaFoldDB" id="A0A0D6LAW8"/>